<comment type="caution">
    <text evidence="1">The sequence shown here is derived from an EMBL/GenBank/DDBJ whole genome shotgun (WGS) entry which is preliminary data.</text>
</comment>
<proteinExistence type="predicted"/>
<accession>A0ABQ4BVL6</accession>
<dbReference type="Proteomes" id="UP000624325">
    <property type="component" value="Unassembled WGS sequence"/>
</dbReference>
<evidence type="ECO:0000313" key="2">
    <source>
        <dbReference type="Proteomes" id="UP000624325"/>
    </source>
</evidence>
<reference evidence="1 2" key="1">
    <citation type="submission" date="2021-01" db="EMBL/GenBank/DDBJ databases">
        <title>Whole genome shotgun sequence of Asanoa iriomotensis NBRC 100142.</title>
        <authorList>
            <person name="Komaki H."/>
            <person name="Tamura T."/>
        </authorList>
    </citation>
    <scope>NUCLEOTIDE SEQUENCE [LARGE SCALE GENOMIC DNA]</scope>
    <source>
        <strain evidence="1 2">NBRC 100142</strain>
    </source>
</reference>
<keyword evidence="2" id="KW-1185">Reference proteome</keyword>
<dbReference type="RefSeq" id="WP_203700270.1">
    <property type="nucleotide sequence ID" value="NZ_BAAALU010000014.1"/>
</dbReference>
<name>A0ABQ4BVL6_9ACTN</name>
<dbReference type="EMBL" id="BONC01000003">
    <property type="protein sequence ID" value="GIF54557.1"/>
    <property type="molecule type" value="Genomic_DNA"/>
</dbReference>
<organism evidence="1 2">
    <name type="scientific">Asanoa iriomotensis</name>
    <dbReference type="NCBI Taxonomy" id="234613"/>
    <lineage>
        <taxon>Bacteria</taxon>
        <taxon>Bacillati</taxon>
        <taxon>Actinomycetota</taxon>
        <taxon>Actinomycetes</taxon>
        <taxon>Micromonosporales</taxon>
        <taxon>Micromonosporaceae</taxon>
        <taxon>Asanoa</taxon>
    </lineage>
</organism>
<gene>
    <name evidence="1" type="ORF">Air01nite_06520</name>
</gene>
<protein>
    <recommendedName>
        <fullName evidence="3">Thioredoxin</fullName>
    </recommendedName>
</protein>
<sequence>MTERQTATYEQWLDAYEALYEALPGSADVACPNCGQHRLRLIFTGWGGVGFASLWCDACHWGIAISRAPIPDGATVLSPDLPEADRRVVVPNFRIVPPDD</sequence>
<evidence type="ECO:0000313" key="1">
    <source>
        <dbReference type="EMBL" id="GIF54557.1"/>
    </source>
</evidence>
<evidence type="ECO:0008006" key="3">
    <source>
        <dbReference type="Google" id="ProtNLM"/>
    </source>
</evidence>